<keyword evidence="4" id="KW-1185">Reference proteome</keyword>
<sequence>MNICDLTRRTRRQLGMPSPYDFFCWALMIGILLFMVSGCGRYKEELESARQQIEKLNSDVKKLTEETASLNREKSRLIDDVNALSDKNTRMQRELDDLNKTKAALSGENKELKKKYGAVEEEISSLKTEKAKLTQEVEELKKRAANMVPSPGPLAAMPTEVTPEKAKQPEELSPCDAVLAFMKASERVVRQQKGGERTKALEQVKQQYAPKMKGAPEKARKAAQDWVKEGTKFWDKSSDESSFRLLQLRNTVLETCGKSAREAGF</sequence>
<evidence type="ECO:0000256" key="1">
    <source>
        <dbReference type="SAM" id="Coils"/>
    </source>
</evidence>
<dbReference type="STRING" id="706587.Desti_5200"/>
<dbReference type="Gene3D" id="1.20.5.340">
    <property type="match status" value="1"/>
</dbReference>
<dbReference type="eggNOG" id="COG1196">
    <property type="taxonomic scope" value="Bacteria"/>
</dbReference>
<evidence type="ECO:0000313" key="3">
    <source>
        <dbReference type="EMBL" id="AFM27800.1"/>
    </source>
</evidence>
<dbReference type="EMBL" id="CP003360">
    <property type="protein sequence ID" value="AFM27800.1"/>
    <property type="molecule type" value="Genomic_DNA"/>
</dbReference>
<dbReference type="SUPFAM" id="SSF90257">
    <property type="entry name" value="Myosin rod fragments"/>
    <property type="match status" value="1"/>
</dbReference>
<feature type="coiled-coil region" evidence="1">
    <location>
        <begin position="39"/>
        <end position="143"/>
    </location>
</feature>
<dbReference type="PATRIC" id="fig|706587.4.peg.5878"/>
<reference evidence="4" key="1">
    <citation type="submission" date="2012-06" db="EMBL/GenBank/DDBJ databases">
        <title>Complete sequence of chromosome of Desulfomonile tiedjei DSM 6799.</title>
        <authorList>
            <person name="Lucas S."/>
            <person name="Copeland A."/>
            <person name="Lapidus A."/>
            <person name="Glavina del Rio T."/>
            <person name="Dalin E."/>
            <person name="Tice H."/>
            <person name="Bruce D."/>
            <person name="Goodwin L."/>
            <person name="Pitluck S."/>
            <person name="Peters L."/>
            <person name="Ovchinnikova G."/>
            <person name="Zeytun A."/>
            <person name="Lu M."/>
            <person name="Kyrpides N."/>
            <person name="Mavromatis K."/>
            <person name="Ivanova N."/>
            <person name="Brettin T."/>
            <person name="Detter J.C."/>
            <person name="Han C."/>
            <person name="Larimer F."/>
            <person name="Land M."/>
            <person name="Hauser L."/>
            <person name="Markowitz V."/>
            <person name="Cheng J.-F."/>
            <person name="Hugenholtz P."/>
            <person name="Woyke T."/>
            <person name="Wu D."/>
            <person name="Spring S."/>
            <person name="Schroeder M."/>
            <person name="Brambilla E."/>
            <person name="Klenk H.-P."/>
            <person name="Eisen J.A."/>
        </authorList>
    </citation>
    <scope>NUCLEOTIDE SEQUENCE [LARGE SCALE GENOMIC DNA]</scope>
    <source>
        <strain evidence="4">ATCC 49306 / DSM 6799 / DCB-1</strain>
    </source>
</reference>
<protein>
    <submittedName>
        <fullName evidence="3">Uncharacterized protein</fullName>
    </submittedName>
</protein>
<dbReference type="HOGENOM" id="CLU_989478_0_0_7"/>
<keyword evidence="1" id="KW-0175">Coiled coil</keyword>
<keyword evidence="2" id="KW-1133">Transmembrane helix</keyword>
<feature type="transmembrane region" description="Helical" evidence="2">
    <location>
        <begin position="20"/>
        <end position="38"/>
    </location>
</feature>
<proteinExistence type="predicted"/>
<name>I4CE09_DESTA</name>
<dbReference type="Proteomes" id="UP000006055">
    <property type="component" value="Chromosome"/>
</dbReference>
<keyword evidence="2" id="KW-0812">Transmembrane</keyword>
<evidence type="ECO:0000313" key="4">
    <source>
        <dbReference type="Proteomes" id="UP000006055"/>
    </source>
</evidence>
<organism evidence="3 4">
    <name type="scientific">Desulfomonile tiedjei (strain ATCC 49306 / DSM 6799 / DCB-1)</name>
    <dbReference type="NCBI Taxonomy" id="706587"/>
    <lineage>
        <taxon>Bacteria</taxon>
        <taxon>Pseudomonadati</taxon>
        <taxon>Thermodesulfobacteriota</taxon>
        <taxon>Desulfomonilia</taxon>
        <taxon>Desulfomonilales</taxon>
        <taxon>Desulfomonilaceae</taxon>
        <taxon>Desulfomonile</taxon>
    </lineage>
</organism>
<dbReference type="KEGG" id="dti:Desti_5200"/>
<keyword evidence="2" id="KW-0472">Membrane</keyword>
<gene>
    <name evidence="3" type="ordered locus">Desti_5200</name>
</gene>
<dbReference type="AlphaFoldDB" id="I4CE09"/>
<accession>I4CE09</accession>
<evidence type="ECO:0000256" key="2">
    <source>
        <dbReference type="SAM" id="Phobius"/>
    </source>
</evidence>